<evidence type="ECO:0000313" key="2">
    <source>
        <dbReference type="EMBL" id="NNU44137.1"/>
    </source>
</evidence>
<reference evidence="2 3" key="1">
    <citation type="submission" date="2020-05" db="EMBL/GenBank/DDBJ databases">
        <authorList>
            <person name="Khan S.A."/>
            <person name="Jeon C.O."/>
            <person name="Chun B.H."/>
        </authorList>
    </citation>
    <scope>NUCLEOTIDE SEQUENCE [LARGE SCALE GENOMIC DNA]</scope>
    <source>
        <strain evidence="2 3">B156</strain>
    </source>
</reference>
<evidence type="ECO:0000313" key="3">
    <source>
        <dbReference type="Proteomes" id="UP000552954"/>
    </source>
</evidence>
<comment type="caution">
    <text evidence="2">The sequence shown here is derived from an EMBL/GenBank/DDBJ whole genome shotgun (WGS) entry which is preliminary data.</text>
</comment>
<accession>A0A849KD77</accession>
<feature type="signal peptide" evidence="1">
    <location>
        <begin position="1"/>
        <end position="20"/>
    </location>
</feature>
<sequence length="110" mass="11367">MKRLALIAAVAATLAAPAFAQHATIISGNGPVIFEGPAFSKPIKGAVIAEAPVLVAPGTVAVVPNTTILGAPAAVVTTPVVTSGTVVRHYWNVPSDIGSRMDFQRWQRLL</sequence>
<dbReference type="AlphaFoldDB" id="A0A849KD77"/>
<protein>
    <submittedName>
        <fullName evidence="2">Uncharacterized protein</fullName>
    </submittedName>
</protein>
<reference evidence="2 3" key="2">
    <citation type="submission" date="2020-06" db="EMBL/GenBank/DDBJ databases">
        <title>Ramlibacter rhizophilus sp. nov., isolated from rhizosphere soil of national flower Mugunghwa from South Korea.</title>
        <authorList>
            <person name="Zheng-Fei Y."/>
            <person name="Huan T."/>
        </authorList>
    </citation>
    <scope>NUCLEOTIDE SEQUENCE [LARGE SCALE GENOMIC DNA]</scope>
    <source>
        <strain evidence="2 3">B156</strain>
    </source>
</reference>
<keyword evidence="1" id="KW-0732">Signal</keyword>
<keyword evidence="3" id="KW-1185">Reference proteome</keyword>
<proteinExistence type="predicted"/>
<organism evidence="2 3">
    <name type="scientific">Ramlibacter montanisoli</name>
    <dbReference type="NCBI Taxonomy" id="2732512"/>
    <lineage>
        <taxon>Bacteria</taxon>
        <taxon>Pseudomonadati</taxon>
        <taxon>Pseudomonadota</taxon>
        <taxon>Betaproteobacteria</taxon>
        <taxon>Burkholderiales</taxon>
        <taxon>Comamonadaceae</taxon>
        <taxon>Ramlibacter</taxon>
    </lineage>
</organism>
<name>A0A849KD77_9BURK</name>
<feature type="chain" id="PRO_5032960428" evidence="1">
    <location>
        <begin position="21"/>
        <end position="110"/>
    </location>
</feature>
<dbReference type="EMBL" id="JABFCS010000001">
    <property type="protein sequence ID" value="NNU44137.1"/>
    <property type="molecule type" value="Genomic_DNA"/>
</dbReference>
<evidence type="ECO:0000256" key="1">
    <source>
        <dbReference type="SAM" id="SignalP"/>
    </source>
</evidence>
<gene>
    <name evidence="2" type="ORF">HK415_14685</name>
</gene>
<dbReference type="RefSeq" id="WP_171560558.1">
    <property type="nucleotide sequence ID" value="NZ_JABFCS010000001.1"/>
</dbReference>
<dbReference type="Proteomes" id="UP000552954">
    <property type="component" value="Unassembled WGS sequence"/>
</dbReference>